<proteinExistence type="predicted"/>
<keyword evidence="3" id="KW-1185">Reference proteome</keyword>
<comment type="caution">
    <text evidence="2">The sequence shown here is derived from an EMBL/GenBank/DDBJ whole genome shotgun (WGS) entry which is preliminary data.</text>
</comment>
<organism evidence="2 3">
    <name type="scientific">Streptomyces sanglieri</name>
    <dbReference type="NCBI Taxonomy" id="193460"/>
    <lineage>
        <taxon>Bacteria</taxon>
        <taxon>Bacillati</taxon>
        <taxon>Actinomycetota</taxon>
        <taxon>Actinomycetes</taxon>
        <taxon>Kitasatosporales</taxon>
        <taxon>Streptomycetaceae</taxon>
        <taxon>Streptomyces</taxon>
    </lineage>
</organism>
<dbReference type="EMBL" id="JBHTGL010000008">
    <property type="protein sequence ID" value="MFD0626458.1"/>
    <property type="molecule type" value="Genomic_DNA"/>
</dbReference>
<protein>
    <submittedName>
        <fullName evidence="2">Uncharacterized protein</fullName>
    </submittedName>
</protein>
<feature type="region of interest" description="Disordered" evidence="1">
    <location>
        <begin position="1"/>
        <end position="38"/>
    </location>
</feature>
<feature type="compositionally biased region" description="Low complexity" evidence="1">
    <location>
        <begin position="15"/>
        <end position="34"/>
    </location>
</feature>
<reference evidence="3" key="1">
    <citation type="journal article" date="2019" name="Int. J. Syst. Evol. Microbiol.">
        <title>The Global Catalogue of Microorganisms (GCM) 10K type strain sequencing project: providing services to taxonomists for standard genome sequencing and annotation.</title>
        <authorList>
            <consortium name="The Broad Institute Genomics Platform"/>
            <consortium name="The Broad Institute Genome Sequencing Center for Infectious Disease"/>
            <person name="Wu L."/>
            <person name="Ma J."/>
        </authorList>
    </citation>
    <scope>NUCLEOTIDE SEQUENCE [LARGE SCALE GENOMIC DNA]</scope>
    <source>
        <strain evidence="3">JCM 12607</strain>
    </source>
</reference>
<name>A0ABW2X0D4_9ACTN</name>
<dbReference type="Proteomes" id="UP001596915">
    <property type="component" value="Unassembled WGS sequence"/>
</dbReference>
<evidence type="ECO:0000256" key="1">
    <source>
        <dbReference type="SAM" id="MobiDB-lite"/>
    </source>
</evidence>
<gene>
    <name evidence="2" type="ORF">ACFQ2K_30870</name>
</gene>
<evidence type="ECO:0000313" key="2">
    <source>
        <dbReference type="EMBL" id="MFD0626458.1"/>
    </source>
</evidence>
<sequence length="107" mass="11272">MNRNPSIRPPEARHAQAAARTAPAPGPRRTPLTASPAHAGTTCFATHADAPIYAGANPWTDIVGYLDPGIPVNATRQGADELWRVSRTDNGAPLGFMRDGDLRCDGG</sequence>
<evidence type="ECO:0000313" key="3">
    <source>
        <dbReference type="Proteomes" id="UP001596915"/>
    </source>
</evidence>
<accession>A0ABW2X0D4</accession>